<dbReference type="Proteomes" id="UP000663862">
    <property type="component" value="Unassembled WGS sequence"/>
</dbReference>
<evidence type="ECO:0000313" key="1">
    <source>
        <dbReference type="EMBL" id="CAF4522847.1"/>
    </source>
</evidence>
<dbReference type="EMBL" id="CAJOBQ010001878">
    <property type="protein sequence ID" value="CAF4522847.1"/>
    <property type="molecule type" value="Genomic_DNA"/>
</dbReference>
<protein>
    <submittedName>
        <fullName evidence="1">Uncharacterized protein</fullName>
    </submittedName>
</protein>
<evidence type="ECO:0000313" key="2">
    <source>
        <dbReference type="Proteomes" id="UP000663862"/>
    </source>
</evidence>
<proteinExistence type="predicted"/>
<dbReference type="SUPFAM" id="SSF56399">
    <property type="entry name" value="ADP-ribosylation"/>
    <property type="match status" value="1"/>
</dbReference>
<dbReference type="Gene3D" id="3.90.176.10">
    <property type="entry name" value="Toxin ADP-ribosyltransferase, Chain A, domain 1"/>
    <property type="match status" value="1"/>
</dbReference>
<dbReference type="AlphaFoldDB" id="A0A820WRU5"/>
<name>A0A820WRU5_9BILA</name>
<dbReference type="PROSITE" id="PS51996">
    <property type="entry name" value="TR_MART"/>
    <property type="match status" value="1"/>
</dbReference>
<sequence length="100" mass="11649">MGLINRVTIKKKIYVYRGVKVDKENKGKLISTIGYLPTSRKESSALKPTKRLDVVSVLFHIQSDISDFNQYPREEVLFDLNACFLIESIEEHESFREEKK</sequence>
<reference evidence="1" key="1">
    <citation type="submission" date="2021-02" db="EMBL/GenBank/DDBJ databases">
        <authorList>
            <person name="Nowell W R."/>
        </authorList>
    </citation>
    <scope>NUCLEOTIDE SEQUENCE</scope>
</reference>
<comment type="caution">
    <text evidence="1">The sequence shown here is derived from an EMBL/GenBank/DDBJ whole genome shotgun (WGS) entry which is preliminary data.</text>
</comment>
<organism evidence="1 2">
    <name type="scientific">Rotaria socialis</name>
    <dbReference type="NCBI Taxonomy" id="392032"/>
    <lineage>
        <taxon>Eukaryota</taxon>
        <taxon>Metazoa</taxon>
        <taxon>Spiralia</taxon>
        <taxon>Gnathifera</taxon>
        <taxon>Rotifera</taxon>
        <taxon>Eurotatoria</taxon>
        <taxon>Bdelloidea</taxon>
        <taxon>Philodinida</taxon>
        <taxon>Philodinidae</taxon>
        <taxon>Rotaria</taxon>
    </lineage>
</organism>
<accession>A0A820WRU5</accession>
<gene>
    <name evidence="1" type="ORF">TSG867_LOCUS22693</name>
</gene>